<dbReference type="EMBL" id="VJMF01000038">
    <property type="protein sequence ID" value="TRL34400.1"/>
    <property type="molecule type" value="Genomic_DNA"/>
</dbReference>
<dbReference type="AlphaFoldDB" id="A0A549SXR5"/>
<dbReference type="Proteomes" id="UP000316781">
    <property type="component" value="Unassembled WGS sequence"/>
</dbReference>
<comment type="caution">
    <text evidence="1">The sequence shown here is derived from an EMBL/GenBank/DDBJ whole genome shotgun (WGS) entry which is preliminary data.</text>
</comment>
<reference evidence="1 2" key="1">
    <citation type="submission" date="2019-07" db="EMBL/GenBank/DDBJ databases">
        <title>Ln-dependent methylotrophs.</title>
        <authorList>
            <person name="Tani A."/>
        </authorList>
    </citation>
    <scope>NUCLEOTIDE SEQUENCE [LARGE SCALE GENOMIC DNA]</scope>
    <source>
        <strain evidence="1 2">SM89A</strain>
    </source>
</reference>
<gene>
    <name evidence="1" type="ORF">FM996_09070</name>
</gene>
<sequence length="70" mass="7294">MKSPTLAIALSLCAGAALGGEPKHPTVYILLVKGVLDRQTFPAPHPAGRVDAEIEIGADACGVPMRASWR</sequence>
<protein>
    <submittedName>
        <fullName evidence="1">Uncharacterized protein</fullName>
    </submittedName>
</protein>
<evidence type="ECO:0000313" key="1">
    <source>
        <dbReference type="EMBL" id="TRL34400.1"/>
    </source>
</evidence>
<organism evidence="1 2">
    <name type="scientific">Methylosinus sporium</name>
    <dbReference type="NCBI Taxonomy" id="428"/>
    <lineage>
        <taxon>Bacteria</taxon>
        <taxon>Pseudomonadati</taxon>
        <taxon>Pseudomonadota</taxon>
        <taxon>Alphaproteobacteria</taxon>
        <taxon>Hyphomicrobiales</taxon>
        <taxon>Methylocystaceae</taxon>
        <taxon>Methylosinus</taxon>
    </lineage>
</organism>
<dbReference type="RefSeq" id="WP_142862733.1">
    <property type="nucleotide sequence ID" value="NZ_VJMF01000038.1"/>
</dbReference>
<proteinExistence type="predicted"/>
<name>A0A549SXR5_METSR</name>
<accession>A0A549SXR5</accession>
<evidence type="ECO:0000313" key="2">
    <source>
        <dbReference type="Proteomes" id="UP000316781"/>
    </source>
</evidence>